<keyword evidence="2" id="KW-1185">Reference proteome</keyword>
<proteinExistence type="predicted"/>
<evidence type="ECO:0000313" key="1">
    <source>
        <dbReference type="EMBL" id="EDQ02347.1"/>
    </source>
</evidence>
<dbReference type="EMBL" id="ABIC01000003">
    <property type="protein sequence ID" value="EDQ02347.1"/>
    <property type="molecule type" value="Genomic_DNA"/>
</dbReference>
<evidence type="ECO:0000313" key="2">
    <source>
        <dbReference type="Proteomes" id="UP000005839"/>
    </source>
</evidence>
<gene>
    <name evidence="1" type="ORF">KT99_02502</name>
</gene>
<name>A9CXU4_9GAMM</name>
<reference evidence="1 2" key="1">
    <citation type="submission" date="2007-10" db="EMBL/GenBank/DDBJ databases">
        <authorList>
            <person name="Yayanos A."/>
            <person name="Ferriera S."/>
            <person name="Johnson J."/>
            <person name="Kravitz S."/>
            <person name="Halpern A."/>
            <person name="Remington K."/>
            <person name="Beeson K."/>
            <person name="Tran B."/>
            <person name="Rogers Y.-H."/>
            <person name="Friedman R."/>
            <person name="Venter J.C."/>
        </authorList>
    </citation>
    <scope>NUCLEOTIDE SEQUENCE [LARGE SCALE GENOMIC DNA]</scope>
    <source>
        <strain evidence="1 2">KT99</strain>
    </source>
</reference>
<organism evidence="1 2">
    <name type="scientific">Shewanella benthica KT99</name>
    <dbReference type="NCBI Taxonomy" id="314608"/>
    <lineage>
        <taxon>Bacteria</taxon>
        <taxon>Pseudomonadati</taxon>
        <taxon>Pseudomonadota</taxon>
        <taxon>Gammaproteobacteria</taxon>
        <taxon>Alteromonadales</taxon>
        <taxon>Shewanellaceae</taxon>
        <taxon>Shewanella</taxon>
    </lineage>
</organism>
<sequence>MFDVYLIASNSLLSRVEFIAFWHESHQAYIQQFDDTDMPDLYALKEE</sequence>
<dbReference type="AlphaFoldDB" id="A9CXU4"/>
<dbReference type="Proteomes" id="UP000005839">
    <property type="component" value="Unassembled WGS sequence"/>
</dbReference>
<protein>
    <submittedName>
        <fullName evidence="1">Uncharacterized protein</fullName>
    </submittedName>
</protein>
<accession>A9CXU4</accession>
<comment type="caution">
    <text evidence="1">The sequence shown here is derived from an EMBL/GenBank/DDBJ whole genome shotgun (WGS) entry which is preliminary data.</text>
</comment>